<sequence length="340" mass="39573">MSTQKRNIWLDNVKGFLIICVVAGHFLESGIDYHSNMCKSLFLFIYSFHMPLFVFASGLMCEHAIKTKERFCKKLANFAGLYVLLKLLIFPFQRLTSPGLTFSLVKTDGVPWYLFAMCVFYTCAYLLRHVDKRKILAIAVLAALLAGYDNGIGDVFAFSRCLVFFPWFVLGWMCNVNKLEYQLHRPVMQILAPVTVLAFFIICRLNIDSFYIFRRFFTGRSSYEALLDDAGEVGILFRLSAYMITFIIGVCILSIIPRHKIFHLDALGKESMSIYFFHRPVLFYLEYVETYPFLYQHFHGWANILWLIIAIILVIILAQPLFEKPFKIYNAWIQQRVHVS</sequence>
<protein>
    <submittedName>
        <fullName evidence="3">Acyltransferase family protein</fullName>
    </submittedName>
</protein>
<feature type="transmembrane region" description="Helical" evidence="1">
    <location>
        <begin position="235"/>
        <end position="256"/>
    </location>
</feature>
<dbReference type="AlphaFoldDB" id="A0A7G9FKT9"/>
<evidence type="ECO:0000313" key="4">
    <source>
        <dbReference type="Proteomes" id="UP000515819"/>
    </source>
</evidence>
<keyword evidence="1" id="KW-1133">Transmembrane helix</keyword>
<feature type="transmembrane region" description="Helical" evidence="1">
    <location>
        <begin position="187"/>
        <end position="207"/>
    </location>
</feature>
<keyword evidence="1" id="KW-0472">Membrane</keyword>
<name>A0A7G9FKT9_9FIRM</name>
<feature type="domain" description="Acyltransferase 3" evidence="2">
    <location>
        <begin position="7"/>
        <end position="319"/>
    </location>
</feature>
<dbReference type="Proteomes" id="UP000515819">
    <property type="component" value="Chromosome"/>
</dbReference>
<feature type="transmembrane region" description="Helical" evidence="1">
    <location>
        <begin position="300"/>
        <end position="318"/>
    </location>
</feature>
<feature type="transmembrane region" description="Helical" evidence="1">
    <location>
        <begin position="75"/>
        <end position="92"/>
    </location>
</feature>
<feature type="transmembrane region" description="Helical" evidence="1">
    <location>
        <begin position="43"/>
        <end position="63"/>
    </location>
</feature>
<dbReference type="InterPro" id="IPR002656">
    <property type="entry name" value="Acyl_transf_3_dom"/>
</dbReference>
<keyword evidence="1" id="KW-0812">Transmembrane</keyword>
<feature type="transmembrane region" description="Helical" evidence="1">
    <location>
        <begin position="135"/>
        <end position="151"/>
    </location>
</feature>
<evidence type="ECO:0000313" key="3">
    <source>
        <dbReference type="EMBL" id="QNL99170.1"/>
    </source>
</evidence>
<feature type="transmembrane region" description="Helical" evidence="1">
    <location>
        <begin position="12"/>
        <end position="31"/>
    </location>
</feature>
<organism evidence="3 4">
    <name type="scientific">Wujia chipingensis</name>
    <dbReference type="NCBI Taxonomy" id="2763670"/>
    <lineage>
        <taxon>Bacteria</taxon>
        <taxon>Bacillati</taxon>
        <taxon>Bacillota</taxon>
        <taxon>Clostridia</taxon>
        <taxon>Lachnospirales</taxon>
        <taxon>Lachnospiraceae</taxon>
        <taxon>Wujia</taxon>
    </lineage>
</organism>
<keyword evidence="4" id="KW-1185">Reference proteome</keyword>
<dbReference type="PANTHER" id="PTHR37312:SF1">
    <property type="entry name" value="MEMBRANE-BOUND ACYLTRANSFERASE YKRP-RELATED"/>
    <property type="match status" value="1"/>
</dbReference>
<evidence type="ECO:0000259" key="2">
    <source>
        <dbReference type="Pfam" id="PF01757"/>
    </source>
</evidence>
<keyword evidence="3" id="KW-0012">Acyltransferase</keyword>
<gene>
    <name evidence="3" type="ORF">H9Q76_10580</name>
</gene>
<dbReference type="GO" id="GO:0016747">
    <property type="term" value="F:acyltransferase activity, transferring groups other than amino-acyl groups"/>
    <property type="evidence" value="ECO:0007669"/>
    <property type="project" value="InterPro"/>
</dbReference>
<keyword evidence="3" id="KW-0808">Transferase</keyword>
<reference evidence="3 4" key="1">
    <citation type="submission" date="2020-08" db="EMBL/GenBank/DDBJ databases">
        <authorList>
            <person name="Liu C."/>
            <person name="Sun Q."/>
        </authorList>
    </citation>
    <scope>NUCLEOTIDE SEQUENCE [LARGE SCALE GENOMIC DNA]</scope>
    <source>
        <strain evidence="3 4">NSJ-4</strain>
    </source>
</reference>
<dbReference type="RefSeq" id="WP_118734432.1">
    <property type="nucleotide sequence ID" value="NZ_CP060632.1"/>
</dbReference>
<dbReference type="KEGG" id="wcp:H9Q76_10580"/>
<proteinExistence type="predicted"/>
<evidence type="ECO:0000256" key="1">
    <source>
        <dbReference type="SAM" id="Phobius"/>
    </source>
</evidence>
<dbReference type="Pfam" id="PF01757">
    <property type="entry name" value="Acyl_transf_3"/>
    <property type="match status" value="1"/>
</dbReference>
<dbReference type="EMBL" id="CP060632">
    <property type="protein sequence ID" value="QNL99170.1"/>
    <property type="molecule type" value="Genomic_DNA"/>
</dbReference>
<accession>A0A7G9FKT9</accession>
<feature type="transmembrane region" description="Helical" evidence="1">
    <location>
        <begin position="112"/>
        <end position="128"/>
    </location>
</feature>
<dbReference type="PANTHER" id="PTHR37312">
    <property type="entry name" value="MEMBRANE-BOUND ACYLTRANSFERASE YKRP-RELATED"/>
    <property type="match status" value="1"/>
</dbReference>
<dbReference type="InterPro" id="IPR052734">
    <property type="entry name" value="Nod_factor_acetyltransferase"/>
</dbReference>